<evidence type="ECO:0000313" key="3">
    <source>
        <dbReference type="RefSeq" id="XP_022734412.1"/>
    </source>
</evidence>
<dbReference type="RefSeq" id="XP_022734414.1">
    <property type="nucleotide sequence ID" value="XM_022878679.1"/>
</dbReference>
<gene>
    <name evidence="3 4 5 6" type="primary">LOC111287976</name>
</gene>
<feature type="domain" description="RNase H type-1" evidence="1">
    <location>
        <begin position="229"/>
        <end position="360"/>
    </location>
</feature>
<dbReference type="InterPro" id="IPR037056">
    <property type="entry name" value="RNase_H1_N_sf"/>
</dbReference>
<dbReference type="Proteomes" id="UP000515121">
    <property type="component" value="Unplaced"/>
</dbReference>
<dbReference type="Gene3D" id="3.40.970.10">
    <property type="entry name" value="Ribonuclease H1, N-terminal domain"/>
    <property type="match status" value="1"/>
</dbReference>
<dbReference type="RefSeq" id="XP_022734413.1">
    <property type="nucleotide sequence ID" value="XM_022878678.1"/>
</dbReference>
<dbReference type="FunFam" id="3.30.420.10:FF:000076">
    <property type="entry name" value="RBR-type E3 ubiquitin transferase"/>
    <property type="match status" value="1"/>
</dbReference>
<evidence type="ECO:0000259" key="1">
    <source>
        <dbReference type="PROSITE" id="PS50879"/>
    </source>
</evidence>
<dbReference type="InterPro" id="IPR036397">
    <property type="entry name" value="RNaseH_sf"/>
</dbReference>
<dbReference type="Pfam" id="PF01693">
    <property type="entry name" value="Cauli_VI"/>
    <property type="match status" value="1"/>
</dbReference>
<dbReference type="SUPFAM" id="SSF53098">
    <property type="entry name" value="Ribonuclease H-like"/>
    <property type="match status" value="1"/>
</dbReference>
<accession>A0A6P5Y1T7</accession>
<reference evidence="3 4" key="1">
    <citation type="submission" date="2025-04" db="UniProtKB">
        <authorList>
            <consortium name="RefSeq"/>
        </authorList>
    </citation>
    <scope>IDENTIFICATION</scope>
    <source>
        <tissue evidence="3 4">Fruit stalk</tissue>
    </source>
</reference>
<protein>
    <submittedName>
        <fullName evidence="3 4">Uncharacterized protein LOC111287976 isoform X1</fullName>
    </submittedName>
</protein>
<dbReference type="InterPro" id="IPR009027">
    <property type="entry name" value="Ribosomal_bL9/RNase_H1_N"/>
</dbReference>
<organism evidence="2 3">
    <name type="scientific">Durio zibethinus</name>
    <name type="common">Durian</name>
    <dbReference type="NCBI Taxonomy" id="66656"/>
    <lineage>
        <taxon>Eukaryota</taxon>
        <taxon>Viridiplantae</taxon>
        <taxon>Streptophyta</taxon>
        <taxon>Embryophyta</taxon>
        <taxon>Tracheophyta</taxon>
        <taxon>Spermatophyta</taxon>
        <taxon>Magnoliopsida</taxon>
        <taxon>eudicotyledons</taxon>
        <taxon>Gunneridae</taxon>
        <taxon>Pentapetalae</taxon>
        <taxon>rosids</taxon>
        <taxon>malvids</taxon>
        <taxon>Malvales</taxon>
        <taxon>Malvaceae</taxon>
        <taxon>Helicteroideae</taxon>
        <taxon>Durio</taxon>
    </lineage>
</organism>
<dbReference type="AlphaFoldDB" id="A0A6P5Y1T7"/>
<dbReference type="InterPro" id="IPR012337">
    <property type="entry name" value="RNaseH-like_sf"/>
</dbReference>
<dbReference type="SUPFAM" id="SSF55658">
    <property type="entry name" value="L9 N-domain-like"/>
    <property type="match status" value="1"/>
</dbReference>
<dbReference type="GO" id="GO:0003676">
    <property type="term" value="F:nucleic acid binding"/>
    <property type="evidence" value="ECO:0007669"/>
    <property type="project" value="InterPro"/>
</dbReference>
<proteinExistence type="predicted"/>
<dbReference type="Pfam" id="PF13456">
    <property type="entry name" value="RVT_3"/>
    <property type="match status" value="1"/>
</dbReference>
<dbReference type="CDD" id="cd09279">
    <property type="entry name" value="RNase_HI_like"/>
    <property type="match status" value="1"/>
</dbReference>
<dbReference type="GO" id="GO:0004523">
    <property type="term" value="F:RNA-DNA hybrid ribonuclease activity"/>
    <property type="evidence" value="ECO:0007669"/>
    <property type="project" value="InterPro"/>
</dbReference>
<dbReference type="PANTHER" id="PTHR46387:SF2">
    <property type="entry name" value="RIBONUCLEASE HI"/>
    <property type="match status" value="1"/>
</dbReference>
<dbReference type="PANTHER" id="PTHR46387">
    <property type="entry name" value="POLYNUCLEOTIDYL TRANSFERASE, RIBONUCLEASE H-LIKE SUPERFAMILY PROTEIN"/>
    <property type="match status" value="1"/>
</dbReference>
<dbReference type="RefSeq" id="XP_022734412.1">
    <property type="nucleotide sequence ID" value="XM_022878677.1"/>
</dbReference>
<dbReference type="GeneID" id="111287976"/>
<dbReference type="InterPro" id="IPR002156">
    <property type="entry name" value="RNaseH_domain"/>
</dbReference>
<evidence type="ECO:0000313" key="4">
    <source>
        <dbReference type="RefSeq" id="XP_022734413.1"/>
    </source>
</evidence>
<dbReference type="OrthoDB" id="2016287at2759"/>
<dbReference type="Gene3D" id="3.30.420.10">
    <property type="entry name" value="Ribonuclease H-like superfamily/Ribonuclease H"/>
    <property type="match status" value="1"/>
</dbReference>
<evidence type="ECO:0000313" key="5">
    <source>
        <dbReference type="RefSeq" id="XP_022734414.1"/>
    </source>
</evidence>
<dbReference type="RefSeq" id="XP_022734415.1">
    <property type="nucleotide sequence ID" value="XM_022878680.1"/>
</dbReference>
<name>A0A6P5Y1T7_DURZI</name>
<evidence type="ECO:0000313" key="6">
    <source>
        <dbReference type="RefSeq" id="XP_022734415.1"/>
    </source>
</evidence>
<dbReference type="PROSITE" id="PS50879">
    <property type="entry name" value="RNASE_H_1"/>
    <property type="match status" value="1"/>
</dbReference>
<dbReference type="KEGG" id="dzi:111287976"/>
<keyword evidence="2" id="KW-1185">Reference proteome</keyword>
<dbReference type="InterPro" id="IPR011320">
    <property type="entry name" value="RNase_H1_N"/>
</dbReference>
<evidence type="ECO:0000313" key="2">
    <source>
        <dbReference type="Proteomes" id="UP000515121"/>
    </source>
</evidence>
<sequence>MNCFSQMRAYGSAIFRKAGNFIATSTLNQCHVPLWKRNFEHAGVKTVDLGFLSTRFRAQCYSSHKSNPRKKASRTKKVDPEPVMKNDNDAFFVVRKGDVVGVYKSFADCQAQVGSSICDPPVSVYKGYSLTKDTEEYLASCGLKNALYTIKAADVTEDLFGALIPCPFQEPASSRGEASQNDVTKKRSQDLFESDYGGRGATGSIAVADHVRKHIKLDPHAQVQIASSDRQSCILEFDGASKGNPGPAGAAAVLRTDAGNVICKLREALGIATCNAAEYRAIILGLKHALKKGYTSISVKGDSKLVCMQMQGLWRVKHEHLSELYEEAQKLKNNFLSFEINHVLRKLNVEADAQANLAIKLAEGQIEEELA</sequence>